<dbReference type="PROSITE" id="PS51379">
    <property type="entry name" value="4FE4S_FER_2"/>
    <property type="match status" value="2"/>
</dbReference>
<dbReference type="SMART" id="SM00929">
    <property type="entry name" value="NADH-G_4Fe-4S_3"/>
    <property type="match status" value="1"/>
</dbReference>
<dbReference type="PROSITE" id="PS51669">
    <property type="entry name" value="4FE4S_MOW_BIS_MGD"/>
    <property type="match status" value="1"/>
</dbReference>
<dbReference type="InterPro" id="IPR006656">
    <property type="entry name" value="Mopterin_OxRdtase"/>
</dbReference>
<dbReference type="AlphaFoldDB" id="A0A1M6JA47"/>
<evidence type="ECO:0000256" key="7">
    <source>
        <dbReference type="ARBA" id="ARBA00023014"/>
    </source>
</evidence>
<gene>
    <name evidence="12" type="ORF">SAMN02745975_02077</name>
</gene>
<dbReference type="Pfam" id="PF13510">
    <property type="entry name" value="Fer2_4"/>
    <property type="match status" value="1"/>
</dbReference>
<dbReference type="STRING" id="1121919.SAMN02745975_02077"/>
<evidence type="ECO:0000259" key="10">
    <source>
        <dbReference type="PROSITE" id="PS51669"/>
    </source>
</evidence>
<dbReference type="GO" id="GO:0051537">
    <property type="term" value="F:2 iron, 2 sulfur cluster binding"/>
    <property type="evidence" value="ECO:0007669"/>
    <property type="project" value="UniProtKB-KW"/>
</dbReference>
<dbReference type="FunFam" id="2.20.25.90:FF:000001">
    <property type="entry name" value="Formate dehydrogenase subunit alpha"/>
    <property type="match status" value="1"/>
</dbReference>
<keyword evidence="4" id="KW-0677">Repeat</keyword>
<dbReference type="PANTHER" id="PTHR43105:SF14">
    <property type="entry name" value="FORMATE DEHYDROGENASE H"/>
    <property type="match status" value="1"/>
</dbReference>
<dbReference type="Pfam" id="PF00384">
    <property type="entry name" value="Molybdopterin"/>
    <property type="match status" value="1"/>
</dbReference>
<keyword evidence="7" id="KW-0411">Iron-sulfur</keyword>
<dbReference type="InterPro" id="IPR006963">
    <property type="entry name" value="Mopterin_OxRdtase_4Fe-4S_dom"/>
</dbReference>
<dbReference type="InterPro" id="IPR054351">
    <property type="entry name" value="NADH_UbQ_OxRdtase_ferredoxin"/>
</dbReference>
<dbReference type="GO" id="GO:0022904">
    <property type="term" value="P:respiratory electron transport chain"/>
    <property type="evidence" value="ECO:0007669"/>
    <property type="project" value="TreeGrafter"/>
</dbReference>
<evidence type="ECO:0000313" key="12">
    <source>
        <dbReference type="EMBL" id="SHJ43576.1"/>
    </source>
</evidence>
<dbReference type="Gene3D" id="3.40.50.740">
    <property type="match status" value="1"/>
</dbReference>
<keyword evidence="13" id="KW-1185">Reference proteome</keyword>
<evidence type="ECO:0000256" key="6">
    <source>
        <dbReference type="ARBA" id="ARBA00023004"/>
    </source>
</evidence>
<evidence type="ECO:0000313" key="13">
    <source>
        <dbReference type="Proteomes" id="UP000184536"/>
    </source>
</evidence>
<dbReference type="GO" id="GO:0003954">
    <property type="term" value="F:NADH dehydrogenase activity"/>
    <property type="evidence" value="ECO:0007669"/>
    <property type="project" value="TreeGrafter"/>
</dbReference>
<dbReference type="GO" id="GO:0016020">
    <property type="term" value="C:membrane"/>
    <property type="evidence" value="ECO:0007669"/>
    <property type="project" value="TreeGrafter"/>
</dbReference>
<evidence type="ECO:0000259" key="8">
    <source>
        <dbReference type="PROSITE" id="PS51085"/>
    </source>
</evidence>
<evidence type="ECO:0000256" key="3">
    <source>
        <dbReference type="ARBA" id="ARBA00022723"/>
    </source>
</evidence>
<dbReference type="Gene3D" id="3.10.20.740">
    <property type="match status" value="1"/>
</dbReference>
<dbReference type="InterPro" id="IPR019574">
    <property type="entry name" value="NADH_UbQ_OxRdtase_Gsu_4Fe4S-bd"/>
</dbReference>
<dbReference type="PROSITE" id="PS00551">
    <property type="entry name" value="MOLYBDOPTERIN_PROK_1"/>
    <property type="match status" value="1"/>
</dbReference>
<accession>A0A1M6JA47</accession>
<dbReference type="InterPro" id="IPR001041">
    <property type="entry name" value="2Fe-2S_ferredoxin-type"/>
</dbReference>
<dbReference type="Pfam" id="PF04879">
    <property type="entry name" value="Molybdop_Fe4S4"/>
    <property type="match status" value="1"/>
</dbReference>
<sequence>MITITINDQKVQVENSSTILQAAEQLGIRIPTFCHDKRLVPHGACRICVVEVEGARNLMTACTTPVAEGMVLYTDSDKVAKTRKEILELMIENHPLDCLTCEKAGDCKLQDYCYQYDVKEGPFHGVKKSYKVDDTNLFYTNNQNKCILCGKCVRVCNELQCTGAIGQFERGFDTHVGAPFDKGMEHSNCVSCGNCVSVCPVGALMPKSKERFRYWETQKVRTTCSYCGVGCQMDLVVKDNKIVDVKPAEGPANDGLLCVKGKFGYNFVNHPDRLKTPLIKKNGRFKEATWDEAYALIVDKIKNTKDRYGADALAGLSSARCTNEENYLMQKLFRAVIGTNNIDHCARL</sequence>
<feature type="domain" description="4Fe-4S Mo/W bis-MGD-type" evidence="10">
    <location>
        <begin position="217"/>
        <end position="272"/>
    </location>
</feature>
<dbReference type="PROSITE" id="PS51839">
    <property type="entry name" value="4FE4S_HC3"/>
    <property type="match status" value="1"/>
</dbReference>
<reference evidence="13" key="1">
    <citation type="submission" date="2016-11" db="EMBL/GenBank/DDBJ databases">
        <authorList>
            <person name="Varghese N."/>
            <person name="Submissions S."/>
        </authorList>
    </citation>
    <scope>NUCLEOTIDE SEQUENCE [LARGE SCALE GENOMIC DNA]</scope>
    <source>
        <strain evidence="13">DSM 17957</strain>
    </source>
</reference>
<evidence type="ECO:0000256" key="2">
    <source>
        <dbReference type="ARBA" id="ARBA00022714"/>
    </source>
</evidence>
<keyword evidence="2" id="KW-0001">2Fe-2S</keyword>
<dbReference type="SMART" id="SM00926">
    <property type="entry name" value="Molybdop_Fe4S4"/>
    <property type="match status" value="1"/>
</dbReference>
<evidence type="ECO:0000256" key="4">
    <source>
        <dbReference type="ARBA" id="ARBA00022737"/>
    </source>
</evidence>
<dbReference type="PROSITE" id="PS00198">
    <property type="entry name" value="4FE4S_FER_1"/>
    <property type="match status" value="1"/>
</dbReference>
<keyword evidence="6" id="KW-0408">Iron</keyword>
<evidence type="ECO:0000259" key="11">
    <source>
        <dbReference type="PROSITE" id="PS51839"/>
    </source>
</evidence>
<feature type="domain" description="4Fe-4S ferredoxin-type" evidence="9">
    <location>
        <begin position="137"/>
        <end position="167"/>
    </location>
</feature>
<feature type="domain" description="2Fe-2S ferredoxin-type" evidence="8">
    <location>
        <begin position="1"/>
        <end position="78"/>
    </location>
</feature>
<dbReference type="PROSITE" id="PS51085">
    <property type="entry name" value="2FE2S_FER_2"/>
    <property type="match status" value="1"/>
</dbReference>
<dbReference type="Pfam" id="PF22117">
    <property type="entry name" value="Fer4_Nqo3"/>
    <property type="match status" value="1"/>
</dbReference>
<dbReference type="InterPro" id="IPR050123">
    <property type="entry name" value="Prok_molybdopt-oxidoreductase"/>
</dbReference>
<dbReference type="PANTHER" id="PTHR43105">
    <property type="entry name" value="RESPIRATORY NITRATE REDUCTASE"/>
    <property type="match status" value="1"/>
</dbReference>
<organism evidence="12 13">
    <name type="scientific">Geosporobacter subterraneus DSM 17957</name>
    <dbReference type="NCBI Taxonomy" id="1121919"/>
    <lineage>
        <taxon>Bacteria</taxon>
        <taxon>Bacillati</taxon>
        <taxon>Bacillota</taxon>
        <taxon>Clostridia</taxon>
        <taxon>Peptostreptococcales</taxon>
        <taxon>Thermotaleaceae</taxon>
        <taxon>Geosporobacter</taxon>
    </lineage>
</organism>
<dbReference type="Pfam" id="PF10588">
    <property type="entry name" value="NADH-G_4Fe-4S_3"/>
    <property type="match status" value="1"/>
</dbReference>
<dbReference type="SUPFAM" id="SSF54862">
    <property type="entry name" value="4Fe-4S ferredoxins"/>
    <property type="match status" value="1"/>
</dbReference>
<dbReference type="CDD" id="cd00207">
    <property type="entry name" value="fer2"/>
    <property type="match status" value="1"/>
</dbReference>
<dbReference type="FunFam" id="3.30.70.20:FF:000035">
    <property type="entry name" value="Iron hydrogenase 1"/>
    <property type="match status" value="1"/>
</dbReference>
<keyword evidence="3" id="KW-0479">Metal-binding</keyword>
<evidence type="ECO:0000256" key="5">
    <source>
        <dbReference type="ARBA" id="ARBA00023002"/>
    </source>
</evidence>
<name>A0A1M6JA47_9FIRM</name>
<dbReference type="FunFam" id="3.10.20.740:FF:000005">
    <property type="entry name" value="NADH:ubiquinone oxidoreductase subunit"/>
    <property type="match status" value="1"/>
</dbReference>
<keyword evidence="1" id="KW-0004">4Fe-4S</keyword>
<proteinExistence type="predicted"/>
<evidence type="ECO:0000256" key="1">
    <source>
        <dbReference type="ARBA" id="ARBA00022485"/>
    </source>
</evidence>
<dbReference type="EMBL" id="FQZV01000025">
    <property type="protein sequence ID" value="SHJ43576.1"/>
    <property type="molecule type" value="Genomic_DNA"/>
</dbReference>
<dbReference type="InterPro" id="IPR017896">
    <property type="entry name" value="4Fe4S_Fe-S-bd"/>
</dbReference>
<dbReference type="Gene3D" id="3.30.70.20">
    <property type="match status" value="1"/>
</dbReference>
<dbReference type="Proteomes" id="UP000184536">
    <property type="component" value="Unassembled WGS sequence"/>
</dbReference>
<dbReference type="SUPFAM" id="SSF53706">
    <property type="entry name" value="Formate dehydrogenase/DMSO reductase, domains 1-3"/>
    <property type="match status" value="1"/>
</dbReference>
<evidence type="ECO:0000259" key="9">
    <source>
        <dbReference type="PROSITE" id="PS51379"/>
    </source>
</evidence>
<protein>
    <submittedName>
        <fullName evidence="12">4Fe-4S dicluster domain-containing protein</fullName>
    </submittedName>
</protein>
<dbReference type="GO" id="GO:0046872">
    <property type="term" value="F:metal ion binding"/>
    <property type="evidence" value="ECO:0007669"/>
    <property type="project" value="UniProtKB-KW"/>
</dbReference>
<dbReference type="SUPFAM" id="SSF54292">
    <property type="entry name" value="2Fe-2S ferredoxin-like"/>
    <property type="match status" value="1"/>
</dbReference>
<feature type="domain" description="4Fe-4S His(Cys)3-ligated-type" evidence="11">
    <location>
        <begin position="78"/>
        <end position="117"/>
    </location>
</feature>
<keyword evidence="5" id="KW-0560">Oxidoreductase</keyword>
<dbReference type="InterPro" id="IPR027467">
    <property type="entry name" value="MopterinOxRdtase_cofactor_BS"/>
</dbReference>
<dbReference type="InterPro" id="IPR017900">
    <property type="entry name" value="4Fe4S_Fe_S_CS"/>
</dbReference>
<dbReference type="Gene3D" id="2.20.25.90">
    <property type="entry name" value="ADC-like domains"/>
    <property type="match status" value="1"/>
</dbReference>
<dbReference type="GO" id="GO:0051539">
    <property type="term" value="F:4 iron, 4 sulfur cluster binding"/>
    <property type="evidence" value="ECO:0007669"/>
    <property type="project" value="UniProtKB-KW"/>
</dbReference>
<feature type="domain" description="4Fe-4S ferredoxin-type" evidence="9">
    <location>
        <begin position="180"/>
        <end position="209"/>
    </location>
</feature>
<dbReference type="InterPro" id="IPR036010">
    <property type="entry name" value="2Fe-2S_ferredoxin-like_sf"/>
</dbReference>